<dbReference type="OrthoDB" id="4351718at2759"/>
<dbReference type="AlphaFoldDB" id="A0A9W9VKW5"/>
<dbReference type="Proteomes" id="UP001147752">
    <property type="component" value="Unassembled WGS sequence"/>
</dbReference>
<name>A0A9W9VKW5_9EURO</name>
<protein>
    <recommendedName>
        <fullName evidence="5">Ubiquitin-like protease family profile domain-containing protein</fullName>
    </recommendedName>
</protein>
<comment type="caution">
    <text evidence="3">The sequence shown here is derived from an EMBL/GenBank/DDBJ whole genome shotgun (WGS) entry which is preliminary data.</text>
</comment>
<feature type="chain" id="PRO_5040772541" description="Ubiquitin-like protease family profile domain-containing protein" evidence="2">
    <location>
        <begin position="20"/>
        <end position="235"/>
    </location>
</feature>
<feature type="signal peptide" evidence="2">
    <location>
        <begin position="1"/>
        <end position="19"/>
    </location>
</feature>
<organism evidence="3 4">
    <name type="scientific">Penicillium concentricum</name>
    <dbReference type="NCBI Taxonomy" id="293559"/>
    <lineage>
        <taxon>Eukaryota</taxon>
        <taxon>Fungi</taxon>
        <taxon>Dikarya</taxon>
        <taxon>Ascomycota</taxon>
        <taxon>Pezizomycotina</taxon>
        <taxon>Eurotiomycetes</taxon>
        <taxon>Eurotiomycetidae</taxon>
        <taxon>Eurotiales</taxon>
        <taxon>Aspergillaceae</taxon>
        <taxon>Penicillium</taxon>
    </lineage>
</organism>
<evidence type="ECO:0000313" key="3">
    <source>
        <dbReference type="EMBL" id="KAJ5384744.1"/>
    </source>
</evidence>
<evidence type="ECO:0000256" key="1">
    <source>
        <dbReference type="SAM" id="MobiDB-lite"/>
    </source>
</evidence>
<keyword evidence="2" id="KW-0732">Signal</keyword>
<dbReference type="EMBL" id="JAPZBT010000001">
    <property type="protein sequence ID" value="KAJ5384744.1"/>
    <property type="molecule type" value="Genomic_DNA"/>
</dbReference>
<evidence type="ECO:0000313" key="4">
    <source>
        <dbReference type="Proteomes" id="UP001147752"/>
    </source>
</evidence>
<sequence>MLSQVYLLLLLLLSSWVAASPALPNPRSYPQPTPHPSPLEKRDDGDVTFPASRCDSPCIVNFFPVTTVLTISAPTQTVWVSIFKEFVTFNFPAITTSTVLQPSAQTFINNDPVATPTITLSPAEVGVLTIFGNEDTHAYHHYESIAMFLNYMVVDDGPVEYRELQYTQYNLNNDCALITMAYLMEISLQDLLTYTGLAPPGADRDGLFPAEIQLWLHHTGRNYAQVHRNFPFGAR</sequence>
<accession>A0A9W9VKW5</accession>
<dbReference type="RefSeq" id="XP_056584520.1">
    <property type="nucleotide sequence ID" value="XM_056720385.1"/>
</dbReference>
<evidence type="ECO:0000256" key="2">
    <source>
        <dbReference type="SAM" id="SignalP"/>
    </source>
</evidence>
<feature type="region of interest" description="Disordered" evidence="1">
    <location>
        <begin position="25"/>
        <end position="46"/>
    </location>
</feature>
<feature type="compositionally biased region" description="Pro residues" evidence="1">
    <location>
        <begin position="25"/>
        <end position="37"/>
    </location>
</feature>
<dbReference type="GeneID" id="81459568"/>
<reference evidence="3" key="1">
    <citation type="submission" date="2022-12" db="EMBL/GenBank/DDBJ databases">
        <authorList>
            <person name="Petersen C."/>
        </authorList>
    </citation>
    <scope>NUCLEOTIDE SEQUENCE</scope>
    <source>
        <strain evidence="3">IBT 3081</strain>
    </source>
</reference>
<gene>
    <name evidence="3" type="ORF">N7517_002655</name>
</gene>
<keyword evidence="4" id="KW-1185">Reference proteome</keyword>
<proteinExistence type="predicted"/>
<evidence type="ECO:0008006" key="5">
    <source>
        <dbReference type="Google" id="ProtNLM"/>
    </source>
</evidence>
<reference evidence="3" key="2">
    <citation type="journal article" date="2023" name="IMA Fungus">
        <title>Comparative genomic study of the Penicillium genus elucidates a diverse pangenome and 15 lateral gene transfer events.</title>
        <authorList>
            <person name="Petersen C."/>
            <person name="Sorensen T."/>
            <person name="Nielsen M.R."/>
            <person name="Sondergaard T.E."/>
            <person name="Sorensen J.L."/>
            <person name="Fitzpatrick D.A."/>
            <person name="Frisvad J.C."/>
            <person name="Nielsen K.L."/>
        </authorList>
    </citation>
    <scope>NUCLEOTIDE SEQUENCE</scope>
    <source>
        <strain evidence="3">IBT 3081</strain>
    </source>
</reference>